<feature type="compositionally biased region" description="Polar residues" evidence="3">
    <location>
        <begin position="460"/>
        <end position="490"/>
    </location>
</feature>
<dbReference type="InterPro" id="IPR015915">
    <property type="entry name" value="Kelch-typ_b-propeller"/>
</dbReference>
<reference evidence="6 7" key="1">
    <citation type="submission" date="2024-02" db="EMBL/GenBank/DDBJ databases">
        <title>Discinaceae phylogenomics.</title>
        <authorList>
            <person name="Dirks A.C."/>
            <person name="James T.Y."/>
        </authorList>
    </citation>
    <scope>NUCLEOTIDE SEQUENCE [LARGE SCALE GENOMIC DNA]</scope>
    <source>
        <strain evidence="6 7">ACD0624</strain>
    </source>
</reference>
<keyword evidence="7" id="KW-1185">Reference proteome</keyword>
<organism evidence="6 7">
    <name type="scientific">Discina gigas</name>
    <dbReference type="NCBI Taxonomy" id="1032678"/>
    <lineage>
        <taxon>Eukaryota</taxon>
        <taxon>Fungi</taxon>
        <taxon>Dikarya</taxon>
        <taxon>Ascomycota</taxon>
        <taxon>Pezizomycotina</taxon>
        <taxon>Pezizomycetes</taxon>
        <taxon>Pezizales</taxon>
        <taxon>Discinaceae</taxon>
        <taxon>Discina</taxon>
    </lineage>
</organism>
<keyword evidence="4" id="KW-0812">Transmembrane</keyword>
<evidence type="ECO:0000256" key="1">
    <source>
        <dbReference type="ARBA" id="ARBA00022441"/>
    </source>
</evidence>
<dbReference type="EMBL" id="JBBBZM010000055">
    <property type="protein sequence ID" value="KAL0636176.1"/>
    <property type="molecule type" value="Genomic_DNA"/>
</dbReference>
<evidence type="ECO:0000256" key="3">
    <source>
        <dbReference type="SAM" id="MobiDB-lite"/>
    </source>
</evidence>
<keyword evidence="1" id="KW-0880">Kelch repeat</keyword>
<feature type="region of interest" description="Disordered" evidence="3">
    <location>
        <begin position="455"/>
        <end position="495"/>
    </location>
</feature>
<dbReference type="Proteomes" id="UP001447188">
    <property type="component" value="Unassembled WGS sequence"/>
</dbReference>
<keyword evidence="2" id="KW-0677">Repeat</keyword>
<dbReference type="Gene3D" id="2.120.10.80">
    <property type="entry name" value="Kelch-type beta propeller"/>
    <property type="match status" value="1"/>
</dbReference>
<evidence type="ECO:0000313" key="7">
    <source>
        <dbReference type="Proteomes" id="UP001447188"/>
    </source>
</evidence>
<evidence type="ECO:0008006" key="8">
    <source>
        <dbReference type="Google" id="ProtNLM"/>
    </source>
</evidence>
<proteinExistence type="predicted"/>
<sequence>MTMIRGILTILLLGLVSAQQKLDPLVNFCRWTDHQSVIANGTLYIDGGSATFTNVDSSGKPTGNITDGFNAYLISIDMTSSWDWQTNITQHALTKTNAVNTNDKTPNLVRGSIFHGPSNDTKLYAFGGSTTYENVNFPGWVGPTSDRHPLYSYDYVASEWNAIDLSSYQVIRPASGASAEAPDLGLGFWYNGQLDSGSSTQSQSLGDGIIEFMMGMIVIDFHTGSAKNISTDAVSDQPRVRGKMVYIPGIGEKGILVLIGGGEKWSTYQNADWHGTPVPMDQIHIFDVASLYDPSTPNGTWHQQKATGDIPKSRLDHCLVLVSSQDGSSHNIYMYGGRDSANNYFDDVYVLSLPSFTWINIYTGDSPRYAMTCHLVGNRQMITVGGAGAASITKDCDWERKGVAVYDLSKLSWDSKFAHDAAPYEVPPKVTIKIGGTATGGATLKQPVDGFSDTGLAQIFSPSQTSPQNSNGTNTGNPSDTKNPPTTDTPSASSGKGAVVGGVVGGVAGAALIALGAFLFIRRRNKQKLAAGSVHEVGGQPLVEKEGSTPMPDGEMLADTQYPSPYPPAELQGGVSIHQPHELSPANYTRDVK</sequence>
<name>A0ABR3GKW1_9PEZI</name>
<evidence type="ECO:0000256" key="2">
    <source>
        <dbReference type="ARBA" id="ARBA00022737"/>
    </source>
</evidence>
<accession>A0ABR3GKW1</accession>
<feature type="chain" id="PRO_5047011487" description="Cell wall anchored protein" evidence="5">
    <location>
        <begin position="19"/>
        <end position="593"/>
    </location>
</feature>
<feature type="transmembrane region" description="Helical" evidence="4">
    <location>
        <begin position="498"/>
        <end position="521"/>
    </location>
</feature>
<evidence type="ECO:0000256" key="4">
    <source>
        <dbReference type="SAM" id="Phobius"/>
    </source>
</evidence>
<dbReference type="PANTHER" id="PTHR46228">
    <property type="entry name" value="KELCH DOMAIN-CONTAINING PROTEIN"/>
    <property type="match status" value="1"/>
</dbReference>
<comment type="caution">
    <text evidence="6">The sequence shown here is derived from an EMBL/GenBank/DDBJ whole genome shotgun (WGS) entry which is preliminary data.</text>
</comment>
<dbReference type="Pfam" id="PF24681">
    <property type="entry name" value="Kelch_KLHDC2_KLHL20_DRC7"/>
    <property type="match status" value="1"/>
</dbReference>
<protein>
    <recommendedName>
        <fullName evidence="8">Cell wall anchored protein</fullName>
    </recommendedName>
</protein>
<evidence type="ECO:0000313" key="6">
    <source>
        <dbReference type="EMBL" id="KAL0636176.1"/>
    </source>
</evidence>
<feature type="region of interest" description="Disordered" evidence="3">
    <location>
        <begin position="540"/>
        <end position="593"/>
    </location>
</feature>
<dbReference type="SUPFAM" id="SSF117281">
    <property type="entry name" value="Kelch motif"/>
    <property type="match status" value="1"/>
</dbReference>
<keyword evidence="4" id="KW-1133">Transmembrane helix</keyword>
<keyword evidence="5" id="KW-0732">Signal</keyword>
<feature type="signal peptide" evidence="5">
    <location>
        <begin position="1"/>
        <end position="18"/>
    </location>
</feature>
<keyword evidence="4" id="KW-0472">Membrane</keyword>
<gene>
    <name evidence="6" type="ORF">Q9L58_004850</name>
</gene>
<evidence type="ECO:0000256" key="5">
    <source>
        <dbReference type="SAM" id="SignalP"/>
    </source>
</evidence>
<dbReference type="PANTHER" id="PTHR46228:SF2">
    <property type="entry name" value="KELCH REPEAT PROTEIN (AFU_ORTHOLOGUE AFUA_4G14350)"/>
    <property type="match status" value="1"/>
</dbReference>